<reference evidence="11 12" key="1">
    <citation type="submission" date="2017-10" db="EMBL/GenBank/DDBJ databases">
        <title>A novel species of cold-tolerant Malassezia isolated from bats.</title>
        <authorList>
            <person name="Lorch J.M."/>
            <person name="Palmer J.M."/>
            <person name="Vanderwolf K.J."/>
            <person name="Schmidt K.Z."/>
            <person name="Verant M.L."/>
            <person name="Weller T.J."/>
            <person name="Blehert D.S."/>
        </authorList>
    </citation>
    <scope>NUCLEOTIDE SEQUENCE [LARGE SCALE GENOMIC DNA]</scope>
    <source>
        <strain evidence="11 12">NWHC:44797-103</strain>
    </source>
</reference>
<gene>
    <name evidence="11" type="primary">BUD32</name>
    <name evidence="11" type="ORF">MVES_001547</name>
</gene>
<dbReference type="GO" id="GO:0000408">
    <property type="term" value="C:EKC/KEOPS complex"/>
    <property type="evidence" value="ECO:0007669"/>
    <property type="project" value="TreeGrafter"/>
</dbReference>
<keyword evidence="7" id="KW-0067">ATP-binding</keyword>
<protein>
    <recommendedName>
        <fullName evidence="2">non-specific serine/threonine protein kinase</fullName>
        <ecNumber evidence="2">2.7.11.1</ecNumber>
    </recommendedName>
</protein>
<comment type="similarity">
    <text evidence="1">Belongs to the protein kinase superfamily. BUD32 family.</text>
</comment>
<dbReference type="Gene3D" id="1.10.510.10">
    <property type="entry name" value="Transferase(Phosphotransferase) domain 1"/>
    <property type="match status" value="1"/>
</dbReference>
<keyword evidence="5" id="KW-0547">Nucleotide-binding</keyword>
<comment type="catalytic activity">
    <reaction evidence="8">
        <text>L-threonyl-[protein] + ATP = O-phospho-L-threonyl-[protein] + ADP + H(+)</text>
        <dbReference type="Rhea" id="RHEA:46608"/>
        <dbReference type="Rhea" id="RHEA-COMP:11060"/>
        <dbReference type="Rhea" id="RHEA-COMP:11605"/>
        <dbReference type="ChEBI" id="CHEBI:15378"/>
        <dbReference type="ChEBI" id="CHEBI:30013"/>
        <dbReference type="ChEBI" id="CHEBI:30616"/>
        <dbReference type="ChEBI" id="CHEBI:61977"/>
        <dbReference type="ChEBI" id="CHEBI:456216"/>
        <dbReference type="EC" id="2.7.11.1"/>
    </reaction>
</comment>
<dbReference type="GO" id="GO:0005829">
    <property type="term" value="C:cytosol"/>
    <property type="evidence" value="ECO:0007669"/>
    <property type="project" value="TreeGrafter"/>
</dbReference>
<sequence length="200" mass="22145">MAEEVASPLLALLQDPQRAPLIKQGAEAKVYRVELYTISSSITLPDAVSTKQEDYAYPILLKHRFFKKYRHPMLSASITATRTVSEARSLVRCARSGVHVPRLELVDETRGIIGMEWIHGVSVRRLLGGIPEESDCEDITLLSTTPALTEERAQEVMDKIGVQLAEMHCADVIHGDLTTSNMMLRDLDTSIVLIDFGLAG</sequence>
<evidence type="ECO:0000259" key="10">
    <source>
        <dbReference type="PROSITE" id="PS50011"/>
    </source>
</evidence>
<evidence type="ECO:0000256" key="3">
    <source>
        <dbReference type="ARBA" id="ARBA00022679"/>
    </source>
</evidence>
<feature type="domain" description="Protein kinase" evidence="10">
    <location>
        <begin position="16"/>
        <end position="200"/>
    </location>
</feature>
<evidence type="ECO:0000256" key="2">
    <source>
        <dbReference type="ARBA" id="ARBA00012513"/>
    </source>
</evidence>
<dbReference type="GO" id="GO:0004674">
    <property type="term" value="F:protein serine/threonine kinase activity"/>
    <property type="evidence" value="ECO:0007669"/>
    <property type="project" value="UniProtKB-EC"/>
</dbReference>
<dbReference type="PROSITE" id="PS00109">
    <property type="entry name" value="PROTEIN_KINASE_TYR"/>
    <property type="match status" value="1"/>
</dbReference>
<evidence type="ECO:0000256" key="8">
    <source>
        <dbReference type="ARBA" id="ARBA00047899"/>
    </source>
</evidence>
<evidence type="ECO:0000313" key="11">
    <source>
        <dbReference type="EMBL" id="PKI84268.1"/>
    </source>
</evidence>
<keyword evidence="12" id="KW-1185">Reference proteome</keyword>
<dbReference type="EC" id="2.7.11.1" evidence="2"/>
<evidence type="ECO:0000256" key="1">
    <source>
        <dbReference type="ARBA" id="ARBA00010630"/>
    </source>
</evidence>
<dbReference type="Proteomes" id="UP000232875">
    <property type="component" value="Unassembled WGS sequence"/>
</dbReference>
<dbReference type="InterPro" id="IPR008266">
    <property type="entry name" value="Tyr_kinase_AS"/>
</dbReference>
<organism evidence="11 12">
    <name type="scientific">Malassezia vespertilionis</name>
    <dbReference type="NCBI Taxonomy" id="2020962"/>
    <lineage>
        <taxon>Eukaryota</taxon>
        <taxon>Fungi</taxon>
        <taxon>Dikarya</taxon>
        <taxon>Basidiomycota</taxon>
        <taxon>Ustilaginomycotina</taxon>
        <taxon>Malasseziomycetes</taxon>
        <taxon>Malasseziales</taxon>
        <taxon>Malasseziaceae</taxon>
        <taxon>Malassezia</taxon>
    </lineage>
</organism>
<evidence type="ECO:0000256" key="7">
    <source>
        <dbReference type="ARBA" id="ARBA00022840"/>
    </source>
</evidence>
<accession>A0A2N1JCJ5</accession>
<proteinExistence type="inferred from homology"/>
<dbReference type="PROSITE" id="PS50011">
    <property type="entry name" value="PROTEIN_KINASE_DOM"/>
    <property type="match status" value="1"/>
</dbReference>
<dbReference type="Gene3D" id="3.30.200.20">
    <property type="entry name" value="Phosphorylase Kinase, domain 1"/>
    <property type="match status" value="1"/>
</dbReference>
<evidence type="ECO:0000256" key="6">
    <source>
        <dbReference type="ARBA" id="ARBA00022777"/>
    </source>
</evidence>
<evidence type="ECO:0000313" key="12">
    <source>
        <dbReference type="Proteomes" id="UP000232875"/>
    </source>
</evidence>
<dbReference type="GO" id="GO:0005524">
    <property type="term" value="F:ATP binding"/>
    <property type="evidence" value="ECO:0007669"/>
    <property type="project" value="UniProtKB-KW"/>
</dbReference>
<keyword evidence="3" id="KW-0808">Transferase</keyword>
<evidence type="ECO:0000256" key="5">
    <source>
        <dbReference type="ARBA" id="ARBA00022741"/>
    </source>
</evidence>
<dbReference type="STRING" id="2020962.A0A2N1JCJ5"/>
<evidence type="ECO:0000256" key="4">
    <source>
        <dbReference type="ARBA" id="ARBA00022694"/>
    </source>
</evidence>
<keyword evidence="6" id="KW-0418">Kinase</keyword>
<name>A0A2N1JCJ5_9BASI</name>
<comment type="catalytic activity">
    <reaction evidence="9">
        <text>L-seryl-[protein] + ATP = O-phospho-L-seryl-[protein] + ADP + H(+)</text>
        <dbReference type="Rhea" id="RHEA:17989"/>
        <dbReference type="Rhea" id="RHEA-COMP:9863"/>
        <dbReference type="Rhea" id="RHEA-COMP:11604"/>
        <dbReference type="ChEBI" id="CHEBI:15378"/>
        <dbReference type="ChEBI" id="CHEBI:29999"/>
        <dbReference type="ChEBI" id="CHEBI:30616"/>
        <dbReference type="ChEBI" id="CHEBI:83421"/>
        <dbReference type="ChEBI" id="CHEBI:456216"/>
        <dbReference type="EC" id="2.7.11.1"/>
    </reaction>
</comment>
<dbReference type="OrthoDB" id="3399at2759"/>
<dbReference type="InterPro" id="IPR000719">
    <property type="entry name" value="Prot_kinase_dom"/>
</dbReference>
<dbReference type="PANTHER" id="PTHR12209">
    <property type="entry name" value="NON-SPECIFIC SERINE/THREONINE PROTEIN KINASE"/>
    <property type="match status" value="1"/>
</dbReference>
<dbReference type="GO" id="GO:0008033">
    <property type="term" value="P:tRNA processing"/>
    <property type="evidence" value="ECO:0007669"/>
    <property type="project" value="UniProtKB-KW"/>
</dbReference>
<dbReference type="AlphaFoldDB" id="A0A2N1JCJ5"/>
<dbReference type="InterPro" id="IPR011009">
    <property type="entry name" value="Kinase-like_dom_sf"/>
</dbReference>
<dbReference type="GO" id="GO:0070525">
    <property type="term" value="P:tRNA threonylcarbamoyladenosine metabolic process"/>
    <property type="evidence" value="ECO:0007669"/>
    <property type="project" value="TreeGrafter"/>
</dbReference>
<dbReference type="GO" id="GO:0005634">
    <property type="term" value="C:nucleus"/>
    <property type="evidence" value="ECO:0007669"/>
    <property type="project" value="TreeGrafter"/>
</dbReference>
<dbReference type="SUPFAM" id="SSF56112">
    <property type="entry name" value="Protein kinase-like (PK-like)"/>
    <property type="match status" value="1"/>
</dbReference>
<dbReference type="Pfam" id="PF06293">
    <property type="entry name" value="Kdo"/>
    <property type="match status" value="1"/>
</dbReference>
<dbReference type="PANTHER" id="PTHR12209:SF0">
    <property type="entry name" value="EKC_KEOPS COMPLEX SUBUNIT TP53RK"/>
    <property type="match status" value="1"/>
</dbReference>
<keyword evidence="4" id="KW-0819">tRNA processing</keyword>
<evidence type="ECO:0000256" key="9">
    <source>
        <dbReference type="ARBA" id="ARBA00048679"/>
    </source>
</evidence>
<dbReference type="EMBL" id="KZ454989">
    <property type="protein sequence ID" value="PKI84268.1"/>
    <property type="molecule type" value="Genomic_DNA"/>
</dbReference>